<evidence type="ECO:0000256" key="1">
    <source>
        <dbReference type="HAMAP-Rule" id="MF_00775"/>
    </source>
</evidence>
<dbReference type="HAMAP" id="MF_00775">
    <property type="entry name" value="UPF0311"/>
    <property type="match status" value="1"/>
</dbReference>
<dbReference type="EMBL" id="FRCS01000005">
    <property type="protein sequence ID" value="SHN34723.1"/>
    <property type="molecule type" value="Genomic_DNA"/>
</dbReference>
<accession>A0A1M7QSS1</accession>
<dbReference type="AlphaFoldDB" id="A0A1M7QSS1"/>
<gene>
    <name evidence="2" type="ORF">SAMN05443668_105298</name>
</gene>
<dbReference type="Proteomes" id="UP000184440">
    <property type="component" value="Unassembled WGS sequence"/>
</dbReference>
<comment type="similarity">
    <text evidence="1">Belongs to the UPF0311 family.</text>
</comment>
<organism evidence="2 3">
    <name type="scientific">Cryptosporangium aurantiacum</name>
    <dbReference type="NCBI Taxonomy" id="134849"/>
    <lineage>
        <taxon>Bacteria</taxon>
        <taxon>Bacillati</taxon>
        <taxon>Actinomycetota</taxon>
        <taxon>Actinomycetes</taxon>
        <taxon>Cryptosporangiales</taxon>
        <taxon>Cryptosporangiaceae</taxon>
        <taxon>Cryptosporangium</taxon>
    </lineage>
</organism>
<keyword evidence="3" id="KW-1185">Reference proteome</keyword>
<dbReference type="Pfam" id="PF11578">
    <property type="entry name" value="DUF3237"/>
    <property type="match status" value="1"/>
</dbReference>
<evidence type="ECO:0000313" key="2">
    <source>
        <dbReference type="EMBL" id="SHN34723.1"/>
    </source>
</evidence>
<dbReference type="RefSeq" id="WP_084741479.1">
    <property type="nucleotide sequence ID" value="NZ_FRCS01000005.1"/>
</dbReference>
<proteinExistence type="inferred from homology"/>
<protein>
    <recommendedName>
        <fullName evidence="1">UPF0311 protein SAMN05443668_105298</fullName>
    </recommendedName>
</protein>
<name>A0A1M7QSS1_9ACTN</name>
<dbReference type="PANTHER" id="PTHR37315:SF1">
    <property type="entry name" value="UPF0311 PROTEIN BLR7842"/>
    <property type="match status" value="1"/>
</dbReference>
<evidence type="ECO:0000313" key="3">
    <source>
        <dbReference type="Proteomes" id="UP000184440"/>
    </source>
</evidence>
<reference evidence="2 3" key="1">
    <citation type="submission" date="2016-11" db="EMBL/GenBank/DDBJ databases">
        <authorList>
            <person name="Jaros S."/>
            <person name="Januszkiewicz K."/>
            <person name="Wedrychowicz H."/>
        </authorList>
    </citation>
    <scope>NUCLEOTIDE SEQUENCE [LARGE SCALE GENOMIC DNA]</scope>
    <source>
        <strain evidence="2 3">DSM 46144</strain>
    </source>
</reference>
<dbReference type="PANTHER" id="PTHR37315">
    <property type="entry name" value="UPF0311 PROTEIN BLR7842"/>
    <property type="match status" value="1"/>
</dbReference>
<dbReference type="InterPro" id="IPR020915">
    <property type="entry name" value="UPF0311"/>
</dbReference>
<dbReference type="Gene3D" id="2.40.160.20">
    <property type="match status" value="1"/>
</dbReference>
<dbReference type="STRING" id="134849.SAMN05443668_105298"/>
<sequence>MSEPLAPGLELLARFTVTLADPLEIGDTPWGRRRVIGITGGRFAGPRLSGEILPGGADWQVVHADGSASIDTRYTLRTDDGVLVSLATRGVRHGPPEVLAALAERDDVDPASYYFKVGLTFEVADPAYGWLNRVVAVGSAVRHPDAVIYDAYAVT</sequence>
<dbReference type="OrthoDB" id="3368702at2"/>